<proteinExistence type="predicted"/>
<dbReference type="EMBL" id="CAAE01014581">
    <property type="protein sequence ID" value="CAF99961.1"/>
    <property type="molecule type" value="Genomic_DNA"/>
</dbReference>
<organism evidence="2">
    <name type="scientific">Tetraodon nigroviridis</name>
    <name type="common">Spotted green pufferfish</name>
    <name type="synonym">Chelonodon nigroviridis</name>
    <dbReference type="NCBI Taxonomy" id="99883"/>
    <lineage>
        <taxon>Eukaryota</taxon>
        <taxon>Metazoa</taxon>
        <taxon>Chordata</taxon>
        <taxon>Craniata</taxon>
        <taxon>Vertebrata</taxon>
        <taxon>Euteleostomi</taxon>
        <taxon>Actinopterygii</taxon>
        <taxon>Neopterygii</taxon>
        <taxon>Teleostei</taxon>
        <taxon>Neoteleostei</taxon>
        <taxon>Acanthomorphata</taxon>
        <taxon>Eupercaria</taxon>
        <taxon>Tetraodontiformes</taxon>
        <taxon>Tetradontoidea</taxon>
        <taxon>Tetraodontidae</taxon>
        <taxon>Tetraodon</taxon>
    </lineage>
</organism>
<feature type="compositionally biased region" description="Polar residues" evidence="1">
    <location>
        <begin position="1"/>
        <end position="23"/>
    </location>
</feature>
<evidence type="ECO:0000256" key="1">
    <source>
        <dbReference type="SAM" id="MobiDB-lite"/>
    </source>
</evidence>
<reference evidence="2" key="1">
    <citation type="journal article" date="2004" name="Nature">
        <title>Genome duplication in the teleost fish Tetraodon nigroviridis reveals the early vertebrate proto-karyotype.</title>
        <authorList>
            <person name="Jaillon O."/>
            <person name="Aury J.-M."/>
            <person name="Brunet F."/>
            <person name="Petit J.-L."/>
            <person name="Stange-Thomann N."/>
            <person name="Mauceli E."/>
            <person name="Bouneau L."/>
            <person name="Fischer C."/>
            <person name="Ozouf-Costaz C."/>
            <person name="Bernot A."/>
            <person name="Nicaud S."/>
            <person name="Jaffe D."/>
            <person name="Fisher S."/>
            <person name="Lutfalla G."/>
            <person name="Dossat C."/>
            <person name="Segurens B."/>
            <person name="Dasilva C."/>
            <person name="Salanoubat M."/>
            <person name="Levy M."/>
            <person name="Boudet N."/>
            <person name="Castellano S."/>
            <person name="Anthouard V."/>
            <person name="Jubin C."/>
            <person name="Castelli V."/>
            <person name="Katinka M."/>
            <person name="Vacherie B."/>
            <person name="Biemont C."/>
            <person name="Skalli Z."/>
            <person name="Cattolico L."/>
            <person name="Poulain J."/>
            <person name="De Berardinis V."/>
            <person name="Cruaud C."/>
            <person name="Duprat S."/>
            <person name="Brottier P."/>
            <person name="Coutanceau J.-P."/>
            <person name="Gouzy J."/>
            <person name="Parra G."/>
            <person name="Lardier G."/>
            <person name="Chapple C."/>
            <person name="McKernan K.J."/>
            <person name="McEwan P."/>
            <person name="Bosak S."/>
            <person name="Kellis M."/>
            <person name="Volff J.-N."/>
            <person name="Guigo R."/>
            <person name="Zody M.C."/>
            <person name="Mesirov J."/>
            <person name="Lindblad-Toh K."/>
            <person name="Birren B."/>
            <person name="Nusbaum C."/>
            <person name="Kahn D."/>
            <person name="Robinson-Rechavi M."/>
            <person name="Laudet V."/>
            <person name="Schachter V."/>
            <person name="Quetier F."/>
            <person name="Saurin W."/>
            <person name="Scarpelli C."/>
            <person name="Wincker P."/>
            <person name="Lander E.S."/>
            <person name="Weissenbach J."/>
            <person name="Roest Crollius H."/>
        </authorList>
    </citation>
    <scope>NUCLEOTIDE SEQUENCE [LARGE SCALE GENOMIC DNA]</scope>
</reference>
<accession>Q4SHC1</accession>
<dbReference type="AlphaFoldDB" id="Q4SHC1"/>
<sequence length="103" mass="10943">MSCTNQLGRSVQWQRRPSPSSAEDTLGAQGPSDSTLTLTLTLTLPQIIFGVCGRLLRCCHPAGLTGVSALQAAELMLLDHGTEAICNSTQGLENKLQMIKCVS</sequence>
<dbReference type="KEGG" id="tng:GSTEN00018232G001"/>
<evidence type="ECO:0000313" key="2">
    <source>
        <dbReference type="EMBL" id="CAF99961.1"/>
    </source>
</evidence>
<protein>
    <submittedName>
        <fullName evidence="2">(spotted green pufferfish) hypothetical protein</fullName>
    </submittedName>
</protein>
<feature type="region of interest" description="Disordered" evidence="1">
    <location>
        <begin position="1"/>
        <end position="31"/>
    </location>
</feature>
<gene>
    <name evidence="2" type="ORF">GSTENG00018232001</name>
</gene>
<reference evidence="2" key="2">
    <citation type="submission" date="2004-02" db="EMBL/GenBank/DDBJ databases">
        <authorList>
            <consortium name="Genoscope"/>
            <consortium name="Whitehead Institute Centre for Genome Research"/>
        </authorList>
    </citation>
    <scope>NUCLEOTIDE SEQUENCE</scope>
</reference>
<name>Q4SHC1_TETNG</name>
<comment type="caution">
    <text evidence="2">The sequence shown here is derived from an EMBL/GenBank/DDBJ whole genome shotgun (WGS) entry which is preliminary data.</text>
</comment>